<protein>
    <submittedName>
        <fullName evidence="1">Uncharacterized protein</fullName>
    </submittedName>
</protein>
<dbReference type="EMBL" id="DVKT01000067">
    <property type="protein sequence ID" value="HIT40169.1"/>
    <property type="molecule type" value="Genomic_DNA"/>
</dbReference>
<evidence type="ECO:0000313" key="1">
    <source>
        <dbReference type="EMBL" id="HIT40169.1"/>
    </source>
</evidence>
<dbReference type="AlphaFoldDB" id="A0A9D1GH42"/>
<name>A0A9D1GH42_9BACT</name>
<sequence>MSHINLREEKERDFLLAYEEELKELGEDAPFVPRDEIIFRTLHSGRGRFYVSFEEAARQVKRIYNRRPLKCRNQRKVAMYQELARLVAEYRMRKPGASFRDALFTVLAEAKASRFFFGVQTGRLILYRRQRCAV</sequence>
<evidence type="ECO:0000313" key="2">
    <source>
        <dbReference type="Proteomes" id="UP000886722"/>
    </source>
</evidence>
<gene>
    <name evidence="1" type="ORF">IAD06_09075</name>
</gene>
<reference evidence="1" key="2">
    <citation type="journal article" date="2021" name="PeerJ">
        <title>Extensive microbial diversity within the chicken gut microbiome revealed by metagenomics and culture.</title>
        <authorList>
            <person name="Gilroy R."/>
            <person name="Ravi A."/>
            <person name="Getino M."/>
            <person name="Pursley I."/>
            <person name="Horton D.L."/>
            <person name="Alikhan N.F."/>
            <person name="Baker D."/>
            <person name="Gharbi K."/>
            <person name="Hall N."/>
            <person name="Watson M."/>
            <person name="Adriaenssens E.M."/>
            <person name="Foster-Nyarko E."/>
            <person name="Jarju S."/>
            <person name="Secka A."/>
            <person name="Antonio M."/>
            <person name="Oren A."/>
            <person name="Chaudhuri R.R."/>
            <person name="La Ragione R."/>
            <person name="Hildebrand F."/>
            <person name="Pallen M.J."/>
        </authorList>
    </citation>
    <scope>NUCLEOTIDE SEQUENCE</scope>
    <source>
        <strain evidence="1">21143</strain>
    </source>
</reference>
<organism evidence="1 2">
    <name type="scientific">Candidatus Caccoplasma intestinavium</name>
    <dbReference type="NCBI Taxonomy" id="2840716"/>
    <lineage>
        <taxon>Bacteria</taxon>
        <taxon>Pseudomonadati</taxon>
        <taxon>Bacteroidota</taxon>
        <taxon>Bacteroidia</taxon>
        <taxon>Bacteroidales</taxon>
        <taxon>Bacteroidaceae</taxon>
        <taxon>Bacteroidaceae incertae sedis</taxon>
        <taxon>Candidatus Caccoplasma</taxon>
    </lineage>
</organism>
<accession>A0A9D1GH42</accession>
<dbReference type="Proteomes" id="UP000886722">
    <property type="component" value="Unassembled WGS sequence"/>
</dbReference>
<reference evidence="1" key="1">
    <citation type="submission" date="2020-10" db="EMBL/GenBank/DDBJ databases">
        <authorList>
            <person name="Gilroy R."/>
        </authorList>
    </citation>
    <scope>NUCLEOTIDE SEQUENCE</scope>
    <source>
        <strain evidence="1">21143</strain>
    </source>
</reference>
<comment type="caution">
    <text evidence="1">The sequence shown here is derived from an EMBL/GenBank/DDBJ whole genome shotgun (WGS) entry which is preliminary data.</text>
</comment>
<proteinExistence type="predicted"/>